<evidence type="ECO:0000256" key="12">
    <source>
        <dbReference type="HAMAP-Rule" id="MF_00129"/>
    </source>
</evidence>
<keyword evidence="5 12" id="KW-0963">Cytoplasm</keyword>
<dbReference type="PANTHER" id="PTHR11806:SF0">
    <property type="entry name" value="PROTEIN MTO1 HOMOLOG, MITOCHONDRIAL"/>
    <property type="match status" value="1"/>
</dbReference>
<dbReference type="Gene3D" id="1.10.150.570">
    <property type="entry name" value="GidA associated domain, C-terminal subdomain"/>
    <property type="match status" value="1"/>
</dbReference>
<evidence type="ECO:0000256" key="9">
    <source>
        <dbReference type="ARBA" id="ARBA00023027"/>
    </source>
</evidence>
<dbReference type="GO" id="GO:0050660">
    <property type="term" value="F:flavin adenine dinucleotide binding"/>
    <property type="evidence" value="ECO:0007669"/>
    <property type="project" value="UniProtKB-UniRule"/>
</dbReference>
<evidence type="ECO:0000256" key="2">
    <source>
        <dbReference type="ARBA" id="ARBA00003717"/>
    </source>
</evidence>
<dbReference type="InterPro" id="IPR002218">
    <property type="entry name" value="MnmG-rel"/>
</dbReference>
<evidence type="ECO:0000256" key="3">
    <source>
        <dbReference type="ARBA" id="ARBA00007653"/>
    </source>
</evidence>
<dbReference type="Pfam" id="PF01134">
    <property type="entry name" value="GIDA"/>
    <property type="match status" value="1"/>
</dbReference>
<dbReference type="Gene3D" id="1.10.10.1800">
    <property type="entry name" value="tRNA uridine 5-carboxymethylaminomethyl modification enzyme MnmG/GidA"/>
    <property type="match status" value="1"/>
</dbReference>
<comment type="cofactor">
    <cofactor evidence="1 12">
        <name>FAD</name>
        <dbReference type="ChEBI" id="CHEBI:57692"/>
    </cofactor>
</comment>
<evidence type="ECO:0000256" key="8">
    <source>
        <dbReference type="ARBA" id="ARBA00022827"/>
    </source>
</evidence>
<dbReference type="InterPro" id="IPR044920">
    <property type="entry name" value="MnmG_C_subdom_sf"/>
</dbReference>
<keyword evidence="8 12" id="KW-0274">FAD</keyword>
<comment type="similarity">
    <text evidence="3 12">Belongs to the MnmG family.</text>
</comment>
<dbReference type="InterPro" id="IPR049312">
    <property type="entry name" value="GIDA_C_N"/>
</dbReference>
<gene>
    <name evidence="12" type="primary">mnmG</name>
    <name evidence="12" type="synonym">gidA</name>
    <name evidence="14" type="ORF">SAMN02910265_01145</name>
</gene>
<dbReference type="FunFam" id="1.10.10.1800:FF:000001">
    <property type="entry name" value="tRNA uridine 5-carboxymethylaminomethyl modification enzyme MnmG"/>
    <property type="match status" value="1"/>
</dbReference>
<evidence type="ECO:0000256" key="11">
    <source>
        <dbReference type="ARBA" id="ARBA00031800"/>
    </source>
</evidence>
<feature type="binding site" evidence="12">
    <location>
        <position position="371"/>
    </location>
    <ligand>
        <name>FAD</name>
        <dbReference type="ChEBI" id="CHEBI:57692"/>
    </ligand>
</feature>
<dbReference type="Proteomes" id="UP000183190">
    <property type="component" value="Unassembled WGS sequence"/>
</dbReference>
<dbReference type="Pfam" id="PF21680">
    <property type="entry name" value="GIDA_C_1st"/>
    <property type="match status" value="1"/>
</dbReference>
<feature type="binding site" evidence="12">
    <location>
        <position position="126"/>
    </location>
    <ligand>
        <name>FAD</name>
        <dbReference type="ChEBI" id="CHEBI:57692"/>
    </ligand>
</feature>
<dbReference type="PRINTS" id="PR00411">
    <property type="entry name" value="PNDRDTASEI"/>
</dbReference>
<dbReference type="GO" id="GO:0005829">
    <property type="term" value="C:cytosol"/>
    <property type="evidence" value="ECO:0007669"/>
    <property type="project" value="TreeGrafter"/>
</dbReference>
<dbReference type="Pfam" id="PF13932">
    <property type="entry name" value="SAM_GIDA_C"/>
    <property type="match status" value="1"/>
</dbReference>
<evidence type="ECO:0000256" key="1">
    <source>
        <dbReference type="ARBA" id="ARBA00001974"/>
    </source>
</evidence>
<comment type="subunit">
    <text evidence="10 12">Homodimer. Heterotetramer of two MnmE and two MnmG subunits.</text>
</comment>
<keyword evidence="6 12" id="KW-0285">Flavoprotein</keyword>
<evidence type="ECO:0000256" key="10">
    <source>
        <dbReference type="ARBA" id="ARBA00025948"/>
    </source>
</evidence>
<sequence length="625" mass="69758">MTYEMGEFDVAIVGAGHAGVEAALASARLGCKTVMFTISLDQIANMPCNPSIGGTAKGHLVREIDALGGEMGKAADKCFIQSRMLNRGKGPAVHSLRAQEDRVKYHEYMKNVCEKQKNLFVKQAEVAEIIVTDGKISGVRTSLGAEYKVKAVVIATGTYLKGKIHIGEVSYESGPDAALPSKYLSKSLEENGVELRRFKTGTPCRVNKRSINFDIMERQDGDEKIVPFSFETDAEPLENKVSCYVTYTNSKTHEVILANLDRSPLYSGRIEGVGPRYCPSIEDKIVRFSDKPRHQLFVEPMGLTTDEYYLQGMSSSLPEDVQLAFLRTIDGLEDVEIMRPAYAIEYDCCNPNQLLPTLEFKNLEGLYGAGQFNGSSGYEEAGAQGLVAGINAALKIKGKEPMILDRASSYIGTLVDDLVTKGCSDPYRMMTSRSEYRLILRQDNADQRLTPIGHNIGLISTERYEKLMEKERLTAEEIERVSKLNVSPTDELNEFLEEKGTSPMTTGCKLADLIRRPQINYNDLAFIDSDRPQLPWEVCEQVELQIKYEGYIQKQLIQIEQMRKMESKKLPKDLDYSQIYGLRLEAIEKLNKIKPLSVGQASRISGVSPADISMLAVWLMHEKGE</sequence>
<dbReference type="InterPro" id="IPR026904">
    <property type="entry name" value="MnmG_C"/>
</dbReference>
<feature type="binding site" evidence="12">
    <location>
        <position position="181"/>
    </location>
    <ligand>
        <name>FAD</name>
        <dbReference type="ChEBI" id="CHEBI:57692"/>
    </ligand>
</feature>
<evidence type="ECO:0000256" key="5">
    <source>
        <dbReference type="ARBA" id="ARBA00022490"/>
    </source>
</evidence>
<protein>
    <recommendedName>
        <fullName evidence="4 12">tRNA uridine 5-carboxymethylaminomethyl modification enzyme MnmG</fullName>
    </recommendedName>
    <alternativeName>
        <fullName evidence="11 12">Glucose-inhibited division protein A</fullName>
    </alternativeName>
</protein>
<dbReference type="NCBIfam" id="TIGR00136">
    <property type="entry name" value="mnmG_gidA"/>
    <property type="match status" value="1"/>
</dbReference>
<evidence type="ECO:0000256" key="4">
    <source>
        <dbReference type="ARBA" id="ARBA00020461"/>
    </source>
</evidence>
<dbReference type="GO" id="GO:0030488">
    <property type="term" value="P:tRNA methylation"/>
    <property type="evidence" value="ECO:0007669"/>
    <property type="project" value="TreeGrafter"/>
</dbReference>
<dbReference type="PROSITE" id="PS01281">
    <property type="entry name" value="GIDA_2"/>
    <property type="match status" value="1"/>
</dbReference>
<comment type="function">
    <text evidence="2 12">NAD-binding protein involved in the addition of a carboxymethylaminomethyl (cmnm) group at the wobble position (U34) of certain tRNAs, forming tRNA-cmnm(5)s(2)U34.</text>
</comment>
<dbReference type="InterPro" id="IPR036188">
    <property type="entry name" value="FAD/NAD-bd_sf"/>
</dbReference>
<dbReference type="EMBL" id="FNWV01000003">
    <property type="protein sequence ID" value="SEH51354.1"/>
    <property type="molecule type" value="Genomic_DNA"/>
</dbReference>
<dbReference type="InterPro" id="IPR040131">
    <property type="entry name" value="MnmG_N"/>
</dbReference>
<dbReference type="InterPro" id="IPR047001">
    <property type="entry name" value="MnmG_C_subdom"/>
</dbReference>
<evidence type="ECO:0000256" key="6">
    <source>
        <dbReference type="ARBA" id="ARBA00022630"/>
    </source>
</evidence>
<dbReference type="InterPro" id="IPR004416">
    <property type="entry name" value="MnmG"/>
</dbReference>
<comment type="subcellular location">
    <subcellularLocation>
        <location evidence="12">Cytoplasm</location>
    </subcellularLocation>
</comment>
<reference evidence="14 15" key="1">
    <citation type="submission" date="2016-10" db="EMBL/GenBank/DDBJ databases">
        <authorList>
            <person name="de Groot N.N."/>
        </authorList>
    </citation>
    <scope>NUCLEOTIDE SEQUENCE [LARGE SCALE GENOMIC DNA]</scope>
    <source>
        <strain evidence="14 15">YAD2003</strain>
    </source>
</reference>
<dbReference type="FunFam" id="3.50.50.60:FF:000002">
    <property type="entry name" value="tRNA uridine 5-carboxymethylaminomethyl modification enzyme MnmG"/>
    <property type="match status" value="1"/>
</dbReference>
<evidence type="ECO:0000259" key="13">
    <source>
        <dbReference type="SMART" id="SM01228"/>
    </source>
</evidence>
<dbReference type="SUPFAM" id="SSF51905">
    <property type="entry name" value="FAD/NAD(P)-binding domain"/>
    <property type="match status" value="1"/>
</dbReference>
<dbReference type="PROSITE" id="PS01280">
    <property type="entry name" value="GIDA_1"/>
    <property type="match status" value="1"/>
</dbReference>
<dbReference type="Gene3D" id="3.50.50.60">
    <property type="entry name" value="FAD/NAD(P)-binding domain"/>
    <property type="match status" value="2"/>
</dbReference>
<feature type="binding site" evidence="12">
    <location>
        <begin position="14"/>
        <end position="19"/>
    </location>
    <ligand>
        <name>FAD</name>
        <dbReference type="ChEBI" id="CHEBI:57692"/>
    </ligand>
</feature>
<evidence type="ECO:0000256" key="7">
    <source>
        <dbReference type="ARBA" id="ARBA00022694"/>
    </source>
</evidence>
<keyword evidence="7 12" id="KW-0819">tRNA processing</keyword>
<organism evidence="14 15">
    <name type="scientific">Ruminococcus flavefaciens</name>
    <dbReference type="NCBI Taxonomy" id="1265"/>
    <lineage>
        <taxon>Bacteria</taxon>
        <taxon>Bacillati</taxon>
        <taxon>Bacillota</taxon>
        <taxon>Clostridia</taxon>
        <taxon>Eubacteriales</taxon>
        <taxon>Oscillospiraceae</taxon>
        <taxon>Ruminococcus</taxon>
    </lineage>
</organism>
<accession>A0A1H6IQE5</accession>
<keyword evidence="9 12" id="KW-0520">NAD</keyword>
<feature type="binding site" evidence="12">
    <location>
        <begin position="274"/>
        <end position="288"/>
    </location>
    <ligand>
        <name>NAD(+)</name>
        <dbReference type="ChEBI" id="CHEBI:57540"/>
    </ligand>
</feature>
<feature type="domain" description="tRNA uridine 5-carboxymethylaminomethyl modification enzyme C-terminal subdomain" evidence="13">
    <location>
        <begin position="546"/>
        <end position="617"/>
    </location>
</feature>
<dbReference type="OrthoDB" id="9815560at2"/>
<name>A0A1H6IQE5_RUMFL</name>
<evidence type="ECO:0000313" key="14">
    <source>
        <dbReference type="EMBL" id="SEH51354.1"/>
    </source>
</evidence>
<dbReference type="FunFam" id="1.10.150.570:FF:000001">
    <property type="entry name" value="tRNA uridine 5-carboxymethylaminomethyl modification enzyme MnmG"/>
    <property type="match status" value="1"/>
</dbReference>
<evidence type="ECO:0000313" key="15">
    <source>
        <dbReference type="Proteomes" id="UP000183190"/>
    </source>
</evidence>
<proteinExistence type="inferred from homology"/>
<dbReference type="AlphaFoldDB" id="A0A1H6IQE5"/>
<dbReference type="InterPro" id="IPR020595">
    <property type="entry name" value="MnmG-rel_CS"/>
</dbReference>
<dbReference type="RefSeq" id="WP_139283373.1">
    <property type="nucleotide sequence ID" value="NZ_FNWV01000003.1"/>
</dbReference>
<dbReference type="GO" id="GO:0002098">
    <property type="term" value="P:tRNA wobble uridine modification"/>
    <property type="evidence" value="ECO:0007669"/>
    <property type="project" value="InterPro"/>
</dbReference>
<dbReference type="PANTHER" id="PTHR11806">
    <property type="entry name" value="GLUCOSE INHIBITED DIVISION PROTEIN A"/>
    <property type="match status" value="1"/>
</dbReference>
<dbReference type="HAMAP" id="MF_00129">
    <property type="entry name" value="MnmG_GidA"/>
    <property type="match status" value="1"/>
</dbReference>
<dbReference type="SMART" id="SM01228">
    <property type="entry name" value="GIDA_assoc_3"/>
    <property type="match status" value="1"/>
</dbReference>